<keyword evidence="2" id="KW-1185">Reference proteome</keyword>
<protein>
    <recommendedName>
        <fullName evidence="3">Peptide chain release factor 1</fullName>
    </recommendedName>
</protein>
<dbReference type="InterPro" id="IPR041638">
    <property type="entry name" value="BaeRF_family11"/>
</dbReference>
<gene>
    <name evidence="1" type="ORF">QE412_000111</name>
</gene>
<dbReference type="RefSeq" id="WP_307478810.1">
    <property type="nucleotide sequence ID" value="NZ_JAUTBF010000001.1"/>
</dbReference>
<evidence type="ECO:0000313" key="1">
    <source>
        <dbReference type="EMBL" id="MDQ1121538.1"/>
    </source>
</evidence>
<dbReference type="EMBL" id="JAUTBF010000001">
    <property type="protein sequence ID" value="MDQ1121538.1"/>
    <property type="molecule type" value="Genomic_DNA"/>
</dbReference>
<name>A0ABU0TPE5_MICTR</name>
<comment type="caution">
    <text evidence="1">The sequence shown here is derived from an EMBL/GenBank/DDBJ whole genome shotgun (WGS) entry which is preliminary data.</text>
</comment>
<dbReference type="Pfam" id="PF18855">
    <property type="entry name" value="baeRF_family11"/>
    <property type="match status" value="1"/>
</dbReference>
<evidence type="ECO:0000313" key="2">
    <source>
        <dbReference type="Proteomes" id="UP001226691"/>
    </source>
</evidence>
<sequence length="368" mass="39522">MIPADLPDDATLLALIDHRAPATVSVVVASSPVPAQHDLARTALRSAADDAARRLDDSGIDAATTARVFDGIRSLIDDDDLWAHQGRGMLVLATPVERRVFRLPYTPVPSVRVNERFAVTPLLRARAHHGQAYVLQLARDFVRLVHVSGDRVQNVPLRLPADLDTVLVHADNDGRADRERARGSDGDRPERERYAKIVADEVTRVAADDVPLIVAATEELAPAYRAQNTHPGFRGHGISAHPRSLDDGALAHAVAEFVATERRATVSTWKERFGALRADGLATSRLADVAAAAAAAAIEELRVDQDAERSGEIDTYGRVLPADDADLLVDLAGAVLRAGGRVIAVPRDELTDGSPVAAQLRFPVPAPH</sequence>
<organism evidence="1 2">
    <name type="scientific">Microbacterium trichothecenolyticum</name>
    <name type="common">Aureobacterium trichothecenolyticum</name>
    <dbReference type="NCBI Taxonomy" id="69370"/>
    <lineage>
        <taxon>Bacteria</taxon>
        <taxon>Bacillati</taxon>
        <taxon>Actinomycetota</taxon>
        <taxon>Actinomycetes</taxon>
        <taxon>Micrococcales</taxon>
        <taxon>Microbacteriaceae</taxon>
        <taxon>Microbacterium</taxon>
    </lineage>
</organism>
<accession>A0ABU0TPE5</accession>
<dbReference type="Proteomes" id="UP001226691">
    <property type="component" value="Unassembled WGS sequence"/>
</dbReference>
<reference evidence="1 2" key="1">
    <citation type="submission" date="2023-07" db="EMBL/GenBank/DDBJ databases">
        <title>Functional and genomic diversity of the sorghum phyllosphere microbiome.</title>
        <authorList>
            <person name="Shade A."/>
        </authorList>
    </citation>
    <scope>NUCLEOTIDE SEQUENCE [LARGE SCALE GENOMIC DNA]</scope>
    <source>
        <strain evidence="1 2">SORGH_AS_1207</strain>
    </source>
</reference>
<proteinExistence type="predicted"/>
<evidence type="ECO:0008006" key="3">
    <source>
        <dbReference type="Google" id="ProtNLM"/>
    </source>
</evidence>